<evidence type="ECO:0000256" key="6">
    <source>
        <dbReference type="ARBA" id="ARBA00022801"/>
    </source>
</evidence>
<feature type="chain" id="PRO_5045001573" description="Serine protease" evidence="8">
    <location>
        <begin position="30"/>
        <end position="301"/>
    </location>
</feature>
<dbReference type="EC" id="3.4.21.-" evidence="8"/>
<dbReference type="Pfam" id="PF13365">
    <property type="entry name" value="Trypsin_2"/>
    <property type="match status" value="1"/>
</dbReference>
<comment type="caution">
    <text evidence="9">The sequence shown here is derived from an EMBL/GenBank/DDBJ whole genome shotgun (WGS) entry which is preliminary data.</text>
</comment>
<evidence type="ECO:0000256" key="8">
    <source>
        <dbReference type="RuleBase" id="RU004296"/>
    </source>
</evidence>
<dbReference type="Gene3D" id="2.40.10.10">
    <property type="entry name" value="Trypsin-like serine proteases"/>
    <property type="match status" value="2"/>
</dbReference>
<reference evidence="9 10" key="1">
    <citation type="submission" date="2021-03" db="EMBL/GenBank/DDBJ databases">
        <title>Genomic Encyclopedia of Type Strains, Phase IV (KMG-IV): sequencing the most valuable type-strain genomes for metagenomic binning, comparative biology and taxonomic classification.</title>
        <authorList>
            <person name="Goeker M."/>
        </authorList>
    </citation>
    <scope>NUCLEOTIDE SEQUENCE [LARGE SCALE GENOMIC DNA]</scope>
    <source>
        <strain evidence="9 10">DSM 101953</strain>
    </source>
</reference>
<keyword evidence="5 8" id="KW-0732">Signal</keyword>
<accession>A0ABS4NKK6</accession>
<dbReference type="InterPro" id="IPR008256">
    <property type="entry name" value="Peptidase_S1B"/>
</dbReference>
<keyword evidence="3" id="KW-0964">Secreted</keyword>
<protein>
    <recommendedName>
        <fullName evidence="8">Serine protease</fullName>
        <ecNumber evidence="8">3.4.21.-</ecNumber>
    </recommendedName>
</protein>
<dbReference type="PRINTS" id="PR00839">
    <property type="entry name" value="V8PROTEASE"/>
</dbReference>
<dbReference type="PANTHER" id="PTHR43019:SF23">
    <property type="entry name" value="PROTEASE DO-LIKE 5, CHLOROPLASTIC"/>
    <property type="match status" value="1"/>
</dbReference>
<evidence type="ECO:0000256" key="3">
    <source>
        <dbReference type="ARBA" id="ARBA00022525"/>
    </source>
</evidence>
<keyword evidence="10" id="KW-1185">Reference proteome</keyword>
<dbReference type="InterPro" id="IPR043504">
    <property type="entry name" value="Peptidase_S1_PA_chymotrypsin"/>
</dbReference>
<dbReference type="PANTHER" id="PTHR43019">
    <property type="entry name" value="SERINE ENDOPROTEASE DEGS"/>
    <property type="match status" value="1"/>
</dbReference>
<organism evidence="9 10">
    <name type="scientific">Paenibacillus silagei</name>
    <dbReference type="NCBI Taxonomy" id="1670801"/>
    <lineage>
        <taxon>Bacteria</taxon>
        <taxon>Bacillati</taxon>
        <taxon>Bacillota</taxon>
        <taxon>Bacilli</taxon>
        <taxon>Bacillales</taxon>
        <taxon>Paenibacillaceae</taxon>
        <taxon>Paenibacillus</taxon>
    </lineage>
</organism>
<evidence type="ECO:0000256" key="7">
    <source>
        <dbReference type="ARBA" id="ARBA00022825"/>
    </source>
</evidence>
<comment type="subcellular location">
    <subcellularLocation>
        <location evidence="1">Secreted</location>
    </subcellularLocation>
</comment>
<gene>
    <name evidence="9" type="ORF">J2Z70_000735</name>
</gene>
<evidence type="ECO:0000256" key="5">
    <source>
        <dbReference type="ARBA" id="ARBA00022729"/>
    </source>
</evidence>
<dbReference type="InterPro" id="IPR009003">
    <property type="entry name" value="Peptidase_S1_PA"/>
</dbReference>
<evidence type="ECO:0000256" key="2">
    <source>
        <dbReference type="ARBA" id="ARBA00008764"/>
    </source>
</evidence>
<dbReference type="SUPFAM" id="SSF50494">
    <property type="entry name" value="Trypsin-like serine proteases"/>
    <property type="match status" value="1"/>
</dbReference>
<evidence type="ECO:0000313" key="9">
    <source>
        <dbReference type="EMBL" id="MBP2110595.1"/>
    </source>
</evidence>
<dbReference type="Proteomes" id="UP000773462">
    <property type="component" value="Unassembled WGS sequence"/>
</dbReference>
<keyword evidence="4 8" id="KW-0645">Protease</keyword>
<dbReference type="GO" id="GO:0008233">
    <property type="term" value="F:peptidase activity"/>
    <property type="evidence" value="ECO:0007669"/>
    <property type="project" value="UniProtKB-KW"/>
</dbReference>
<dbReference type="RefSeq" id="WP_209869496.1">
    <property type="nucleotide sequence ID" value="NZ_JAGGLV010000002.1"/>
</dbReference>
<dbReference type="GO" id="GO:0006508">
    <property type="term" value="P:proteolysis"/>
    <property type="evidence" value="ECO:0007669"/>
    <property type="project" value="UniProtKB-KW"/>
</dbReference>
<name>A0ABS4NKK6_9BACL</name>
<dbReference type="EMBL" id="JAGGLV010000002">
    <property type="protein sequence ID" value="MBP2110595.1"/>
    <property type="molecule type" value="Genomic_DNA"/>
</dbReference>
<feature type="signal peptide" evidence="8">
    <location>
        <begin position="1"/>
        <end position="29"/>
    </location>
</feature>
<evidence type="ECO:0000256" key="4">
    <source>
        <dbReference type="ARBA" id="ARBA00022670"/>
    </source>
</evidence>
<keyword evidence="6 8" id="KW-0378">Hydrolase</keyword>
<proteinExistence type="inferred from homology"/>
<comment type="similarity">
    <text evidence="2 8">Belongs to the peptidase S1B family.</text>
</comment>
<sequence length="301" mass="32654">MTRWVSRFLSCLLAVAVLTLGIHIAAAFAVSKVSITSTTVTKSGITVSPYNSNPALSKEQQDKAYRNYKNLTRVVMIEKYVLSGQGTKTKIGIGAGFMLPGGYIVTNNHVAPASYNGKKLRFQITFYVQKSDGYLLGSLVATDLKEDLSLLKIDATKIPKTYQDSYFKEFNLQPAAGEKVTVIGHPTKPTGNLDTVTTKRSPWTPLYGTFIADDVAVIRKSKNTSTPDVYTHSMEFKVQTWPGNSGSAVIDSSDKIVGVISSTILGEPRSFATSSKLILQFIENNHLSEAIFGHAADGGQS</sequence>
<evidence type="ECO:0000256" key="1">
    <source>
        <dbReference type="ARBA" id="ARBA00004613"/>
    </source>
</evidence>
<keyword evidence="7 8" id="KW-0720">Serine protease</keyword>
<evidence type="ECO:0000313" key="10">
    <source>
        <dbReference type="Proteomes" id="UP000773462"/>
    </source>
</evidence>